<name>A0A934HX26_9CLOT</name>
<sequence>MVTTMIIAFRESFEMLLVIVPLLVYLSKINREDLKKYLYVGSGSGVALSILTGVIIFDQAKSIDASVQHIFQGAMMLFLAALILYSIVLLRKQSKALPTKEEDNVNVKITAVSLFTLAFLTIFRESLEITIFTLPFINEAALNIAIGIILGALISIVLMYLVYKQTLKLSIELIFNALTIILILIGALMFGEGLAELMPSMGGAIERAGELIYAIPTLYIFLKDMMKKYIKKL</sequence>
<keyword evidence="3 6" id="KW-0812">Transmembrane</keyword>
<evidence type="ECO:0000256" key="2">
    <source>
        <dbReference type="ARBA" id="ARBA00008333"/>
    </source>
</evidence>
<keyword evidence="4 6" id="KW-1133">Transmembrane helix</keyword>
<organism evidence="7 8">
    <name type="scientific">Clostridium aciditolerans</name>
    <dbReference type="NCBI Taxonomy" id="339861"/>
    <lineage>
        <taxon>Bacteria</taxon>
        <taxon>Bacillati</taxon>
        <taxon>Bacillota</taxon>
        <taxon>Clostridia</taxon>
        <taxon>Eubacteriales</taxon>
        <taxon>Clostridiaceae</taxon>
        <taxon>Clostridium</taxon>
    </lineage>
</organism>
<dbReference type="PANTHER" id="PTHR31632:SF2">
    <property type="entry name" value="PLASMA MEMBRANE IRON PERMEASE"/>
    <property type="match status" value="1"/>
</dbReference>
<evidence type="ECO:0000313" key="8">
    <source>
        <dbReference type="Proteomes" id="UP000622687"/>
    </source>
</evidence>
<dbReference type="GO" id="GO:0015093">
    <property type="term" value="F:ferrous iron transmembrane transporter activity"/>
    <property type="evidence" value="ECO:0007669"/>
    <property type="project" value="TreeGrafter"/>
</dbReference>
<feature type="transmembrane region" description="Helical" evidence="6">
    <location>
        <begin position="111"/>
        <end position="134"/>
    </location>
</feature>
<dbReference type="GO" id="GO:0033573">
    <property type="term" value="C:high-affinity iron permease complex"/>
    <property type="evidence" value="ECO:0007669"/>
    <property type="project" value="InterPro"/>
</dbReference>
<dbReference type="InterPro" id="IPR004923">
    <property type="entry name" value="FTR1/Fip1/EfeU"/>
</dbReference>
<gene>
    <name evidence="7" type="ORF">I6U51_00340</name>
</gene>
<keyword evidence="5 6" id="KW-0472">Membrane</keyword>
<comment type="caution">
    <text evidence="7">The sequence shown here is derived from an EMBL/GenBank/DDBJ whole genome shotgun (WGS) entry which is preliminary data.</text>
</comment>
<dbReference type="Pfam" id="PF03239">
    <property type="entry name" value="FTR1"/>
    <property type="match status" value="1"/>
</dbReference>
<feature type="transmembrane region" description="Helical" evidence="6">
    <location>
        <begin position="140"/>
        <end position="161"/>
    </location>
</feature>
<evidence type="ECO:0000256" key="4">
    <source>
        <dbReference type="ARBA" id="ARBA00022989"/>
    </source>
</evidence>
<dbReference type="AlphaFoldDB" id="A0A934HX26"/>
<accession>A0A934HX26</accession>
<feature type="transmembrane region" description="Helical" evidence="6">
    <location>
        <begin position="173"/>
        <end position="191"/>
    </location>
</feature>
<comment type="similarity">
    <text evidence="2">Belongs to the oxidase-dependent Fe transporter (OFeT) (TC 9.A.10.1) family.</text>
</comment>
<evidence type="ECO:0000256" key="5">
    <source>
        <dbReference type="ARBA" id="ARBA00023136"/>
    </source>
</evidence>
<dbReference type="Proteomes" id="UP000622687">
    <property type="component" value="Unassembled WGS sequence"/>
</dbReference>
<proteinExistence type="inferred from homology"/>
<evidence type="ECO:0000313" key="7">
    <source>
        <dbReference type="EMBL" id="MBI6871151.1"/>
    </source>
</evidence>
<feature type="transmembrane region" description="Helical" evidence="6">
    <location>
        <begin position="37"/>
        <end position="57"/>
    </location>
</feature>
<dbReference type="PANTHER" id="PTHR31632">
    <property type="entry name" value="IRON TRANSPORTER FTH1"/>
    <property type="match status" value="1"/>
</dbReference>
<evidence type="ECO:0000256" key="6">
    <source>
        <dbReference type="SAM" id="Phobius"/>
    </source>
</evidence>
<feature type="transmembrane region" description="Helical" evidence="6">
    <location>
        <begin position="203"/>
        <end position="222"/>
    </location>
</feature>
<comment type="subcellular location">
    <subcellularLocation>
        <location evidence="1">Membrane</location>
        <topology evidence="1">Multi-pass membrane protein</topology>
    </subcellularLocation>
</comment>
<reference evidence="7" key="1">
    <citation type="submission" date="2020-12" db="EMBL/GenBank/DDBJ databases">
        <title>Clostridium thailandense sp. nov., a novel acetogenic bacterium isolated from peat land soil in Thailand.</title>
        <authorList>
            <person name="Chaikitkaew S."/>
            <person name="Birkeland N.K."/>
        </authorList>
    </citation>
    <scope>NUCLEOTIDE SEQUENCE</scope>
    <source>
        <strain evidence="7">DSM 17425</strain>
    </source>
</reference>
<feature type="transmembrane region" description="Helical" evidence="6">
    <location>
        <begin position="69"/>
        <end position="90"/>
    </location>
</feature>
<dbReference type="EMBL" id="JAEEGB010000001">
    <property type="protein sequence ID" value="MBI6871151.1"/>
    <property type="molecule type" value="Genomic_DNA"/>
</dbReference>
<evidence type="ECO:0000256" key="1">
    <source>
        <dbReference type="ARBA" id="ARBA00004141"/>
    </source>
</evidence>
<feature type="transmembrane region" description="Helical" evidence="6">
    <location>
        <begin position="6"/>
        <end position="25"/>
    </location>
</feature>
<evidence type="ECO:0000256" key="3">
    <source>
        <dbReference type="ARBA" id="ARBA00022692"/>
    </source>
</evidence>
<keyword evidence="8" id="KW-1185">Reference proteome</keyword>
<dbReference type="RefSeq" id="WP_211140616.1">
    <property type="nucleotide sequence ID" value="NZ_JAEEGB010000001.1"/>
</dbReference>
<protein>
    <submittedName>
        <fullName evidence="7">FTR1 family protein</fullName>
    </submittedName>
</protein>